<sequence length="123" mass="13428">KLLEACDLKDVTACIEAGADVNYLNGITSLYVASQQNRPDIVQFLLDNNADVNKTNNEGETPLWVACYNNHRDINVVQLLLANNADVNKACNSGQTPLQWANSEAVQLLLDNNANINQADNKG</sequence>
<dbReference type="PROSITE" id="PS50088">
    <property type="entry name" value="ANK_REPEAT"/>
    <property type="match status" value="2"/>
</dbReference>
<evidence type="ECO:0000313" key="2">
    <source>
        <dbReference type="EMBL" id="CAL4248637.1"/>
    </source>
</evidence>
<dbReference type="Pfam" id="PF12796">
    <property type="entry name" value="Ank_2"/>
    <property type="match status" value="1"/>
</dbReference>
<dbReference type="EMBL" id="CAXKWB010154256">
    <property type="protein sequence ID" value="CAL4248637.1"/>
    <property type="molecule type" value="Genomic_DNA"/>
</dbReference>
<reference evidence="2 3" key="1">
    <citation type="submission" date="2024-05" db="EMBL/GenBank/DDBJ databases">
        <authorList>
            <person name="Wallberg A."/>
        </authorList>
    </citation>
    <scope>NUCLEOTIDE SEQUENCE [LARGE SCALE GENOMIC DNA]</scope>
</reference>
<dbReference type="SUPFAM" id="SSF48403">
    <property type="entry name" value="Ankyrin repeat"/>
    <property type="match status" value="1"/>
</dbReference>
<protein>
    <recommendedName>
        <fullName evidence="4">Ankyrin</fullName>
    </recommendedName>
</protein>
<feature type="repeat" description="ANK" evidence="1">
    <location>
        <begin position="25"/>
        <end position="57"/>
    </location>
</feature>
<feature type="non-terminal residue" evidence="2">
    <location>
        <position position="123"/>
    </location>
</feature>
<dbReference type="SMART" id="SM00248">
    <property type="entry name" value="ANK"/>
    <property type="match status" value="3"/>
</dbReference>
<dbReference type="Proteomes" id="UP001497623">
    <property type="component" value="Unassembled WGS sequence"/>
</dbReference>
<dbReference type="InterPro" id="IPR039323">
    <property type="entry name" value="ANKRD_45/46/60"/>
</dbReference>
<dbReference type="Gene3D" id="1.25.40.20">
    <property type="entry name" value="Ankyrin repeat-containing domain"/>
    <property type="match status" value="2"/>
</dbReference>
<comment type="caution">
    <text evidence="2">The sequence shown here is derived from an EMBL/GenBank/DDBJ whole genome shotgun (WGS) entry which is preliminary data.</text>
</comment>
<keyword evidence="3" id="KW-1185">Reference proteome</keyword>
<dbReference type="PANTHER" id="PTHR22677:SF4">
    <property type="entry name" value="USHER SYNDROME TYPE-1G PROTEIN-LIKE PROTEIN"/>
    <property type="match status" value="1"/>
</dbReference>
<evidence type="ECO:0000256" key="1">
    <source>
        <dbReference type="PROSITE-ProRule" id="PRU00023"/>
    </source>
</evidence>
<feature type="repeat" description="ANK" evidence="1">
    <location>
        <begin position="58"/>
        <end position="92"/>
    </location>
</feature>
<evidence type="ECO:0000313" key="3">
    <source>
        <dbReference type="Proteomes" id="UP001497623"/>
    </source>
</evidence>
<evidence type="ECO:0008006" key="4">
    <source>
        <dbReference type="Google" id="ProtNLM"/>
    </source>
</evidence>
<accession>A0AAV2SU04</accession>
<dbReference type="PRINTS" id="PR01415">
    <property type="entry name" value="ANKYRIN"/>
</dbReference>
<feature type="non-terminal residue" evidence="2">
    <location>
        <position position="1"/>
    </location>
</feature>
<name>A0AAV2SU04_MEGNR</name>
<dbReference type="InterPro" id="IPR002110">
    <property type="entry name" value="Ankyrin_rpt"/>
</dbReference>
<proteinExistence type="predicted"/>
<dbReference type="AlphaFoldDB" id="A0AAV2SU04"/>
<dbReference type="InterPro" id="IPR036770">
    <property type="entry name" value="Ankyrin_rpt-contain_sf"/>
</dbReference>
<organism evidence="2 3">
    <name type="scientific">Meganyctiphanes norvegica</name>
    <name type="common">Northern krill</name>
    <name type="synonym">Thysanopoda norvegica</name>
    <dbReference type="NCBI Taxonomy" id="48144"/>
    <lineage>
        <taxon>Eukaryota</taxon>
        <taxon>Metazoa</taxon>
        <taxon>Ecdysozoa</taxon>
        <taxon>Arthropoda</taxon>
        <taxon>Crustacea</taxon>
        <taxon>Multicrustacea</taxon>
        <taxon>Malacostraca</taxon>
        <taxon>Eumalacostraca</taxon>
        <taxon>Eucarida</taxon>
        <taxon>Euphausiacea</taxon>
        <taxon>Euphausiidae</taxon>
        <taxon>Meganyctiphanes</taxon>
    </lineage>
</organism>
<dbReference type="PANTHER" id="PTHR22677">
    <property type="entry name" value="ANKYRIN REPEAT DOMAIN-CONTAINING PROTEIN 60"/>
    <property type="match status" value="1"/>
</dbReference>
<dbReference type="PROSITE" id="PS50297">
    <property type="entry name" value="ANK_REP_REGION"/>
    <property type="match status" value="2"/>
</dbReference>
<keyword evidence="1" id="KW-0040">ANK repeat</keyword>
<gene>
    <name evidence="2" type="ORF">MNOR_LOCUS41477</name>
</gene>